<feature type="modified residue" description="4-aspartylphosphate" evidence="15">
    <location>
        <position position="1163"/>
    </location>
</feature>
<keyword evidence="6" id="KW-0808">Transferase</keyword>
<dbReference type="Pfam" id="PF03924">
    <property type="entry name" value="CHASE"/>
    <property type="match status" value="1"/>
</dbReference>
<dbReference type="PRINTS" id="PR00344">
    <property type="entry name" value="BCTRLSENSOR"/>
</dbReference>
<dbReference type="InterPro" id="IPR036890">
    <property type="entry name" value="HATPase_C_sf"/>
</dbReference>
<evidence type="ECO:0000259" key="22">
    <source>
        <dbReference type="PROSITE" id="PS50894"/>
    </source>
</evidence>
<dbReference type="InterPro" id="IPR036097">
    <property type="entry name" value="HisK_dim/P_sf"/>
</dbReference>
<dbReference type="EC" id="2.7.13.3" evidence="3"/>
<dbReference type="Pfam" id="PF00072">
    <property type="entry name" value="Response_reg"/>
    <property type="match status" value="2"/>
</dbReference>
<dbReference type="Pfam" id="PF02518">
    <property type="entry name" value="HATPase_c"/>
    <property type="match status" value="1"/>
</dbReference>
<dbReference type="InterPro" id="IPR036641">
    <property type="entry name" value="HPT_dom_sf"/>
</dbReference>
<dbReference type="InterPro" id="IPR011006">
    <property type="entry name" value="CheY-like_superfamily"/>
</dbReference>
<comment type="catalytic activity">
    <reaction evidence="1">
        <text>ATP + protein L-histidine = ADP + protein N-phospho-L-histidine.</text>
        <dbReference type="EC" id="2.7.13.3"/>
    </reaction>
</comment>
<keyword evidence="4" id="KW-1003">Cell membrane</keyword>
<dbReference type="CDD" id="cd00082">
    <property type="entry name" value="HisKA"/>
    <property type="match status" value="1"/>
</dbReference>
<dbReference type="InterPro" id="IPR003661">
    <property type="entry name" value="HisK_dim/P_dom"/>
</dbReference>
<dbReference type="SMART" id="SM00448">
    <property type="entry name" value="REC"/>
    <property type="match status" value="2"/>
</dbReference>
<keyword evidence="8" id="KW-0547">Nucleotide-binding</keyword>
<evidence type="ECO:0000256" key="3">
    <source>
        <dbReference type="ARBA" id="ARBA00012438"/>
    </source>
</evidence>
<dbReference type="Pfam" id="PF01627">
    <property type="entry name" value="Hpt"/>
    <property type="match status" value="1"/>
</dbReference>
<evidence type="ECO:0000256" key="16">
    <source>
        <dbReference type="SAM" id="Coils"/>
    </source>
</evidence>
<keyword evidence="16" id="KW-0175">Coiled coil</keyword>
<dbReference type="PANTHER" id="PTHR45339">
    <property type="entry name" value="HYBRID SIGNAL TRANSDUCTION HISTIDINE KINASE J"/>
    <property type="match status" value="1"/>
</dbReference>
<reference evidence="23 24" key="1">
    <citation type="submission" date="2019-05" db="EMBL/GenBank/DDBJ databases">
        <title>Ruegeria sp. nov., isolated from tidal flat.</title>
        <authorList>
            <person name="Kim W."/>
        </authorList>
    </citation>
    <scope>NUCLEOTIDE SEQUENCE [LARGE SCALE GENOMIC DNA]</scope>
    <source>
        <strain evidence="23 24">CAU 1488</strain>
    </source>
</reference>
<dbReference type="Pfam" id="PF12860">
    <property type="entry name" value="PAS_7"/>
    <property type="match status" value="1"/>
</dbReference>
<proteinExistence type="predicted"/>
<dbReference type="Gene3D" id="3.30.450.20">
    <property type="entry name" value="PAS domain"/>
    <property type="match status" value="1"/>
</dbReference>
<dbReference type="PROSITE" id="PS50109">
    <property type="entry name" value="HIS_KIN"/>
    <property type="match status" value="1"/>
</dbReference>
<dbReference type="SMART" id="SM00065">
    <property type="entry name" value="GAF"/>
    <property type="match status" value="1"/>
</dbReference>
<protein>
    <recommendedName>
        <fullName evidence="3">histidine kinase</fullName>
        <ecNumber evidence="3">2.7.13.3</ecNumber>
    </recommendedName>
</protein>
<evidence type="ECO:0000256" key="18">
    <source>
        <dbReference type="SAM" id="Phobius"/>
    </source>
</evidence>
<feature type="domain" description="Histidine kinase" evidence="19">
    <location>
        <begin position="731"/>
        <end position="952"/>
    </location>
</feature>
<feature type="modified residue" description="4-aspartylphosphate" evidence="15">
    <location>
        <position position="1025"/>
    </location>
</feature>
<evidence type="ECO:0000256" key="15">
    <source>
        <dbReference type="PROSITE-ProRule" id="PRU00169"/>
    </source>
</evidence>
<keyword evidence="13 18" id="KW-0472">Membrane</keyword>
<dbReference type="Pfam" id="PF13185">
    <property type="entry name" value="GAF_2"/>
    <property type="match status" value="1"/>
</dbReference>
<dbReference type="RefSeq" id="WP_138840969.1">
    <property type="nucleotide sequence ID" value="NZ_VCPD01000002.1"/>
</dbReference>
<evidence type="ECO:0000256" key="6">
    <source>
        <dbReference type="ARBA" id="ARBA00022679"/>
    </source>
</evidence>
<keyword evidence="7 18" id="KW-0812">Transmembrane</keyword>
<evidence type="ECO:0000313" key="24">
    <source>
        <dbReference type="Proteomes" id="UP001193035"/>
    </source>
</evidence>
<evidence type="ECO:0000256" key="4">
    <source>
        <dbReference type="ARBA" id="ARBA00022475"/>
    </source>
</evidence>
<keyword evidence="10" id="KW-0067">ATP-binding</keyword>
<gene>
    <name evidence="23" type="ORF">FGK63_07415</name>
</gene>
<comment type="caution">
    <text evidence="23">The sequence shown here is derived from an EMBL/GenBank/DDBJ whole genome shotgun (WGS) entry which is preliminary data.</text>
</comment>
<dbReference type="SMART" id="SM00387">
    <property type="entry name" value="HATPase_c"/>
    <property type="match status" value="1"/>
</dbReference>
<feature type="modified residue" description="Phosphohistidine" evidence="14">
    <location>
        <position position="1332"/>
    </location>
</feature>
<dbReference type="SMART" id="SM01079">
    <property type="entry name" value="CHASE"/>
    <property type="match status" value="1"/>
</dbReference>
<feature type="region of interest" description="Disordered" evidence="17">
    <location>
        <begin position="1236"/>
        <end position="1283"/>
    </location>
</feature>
<name>A0ABY2X166_9RHOB</name>
<dbReference type="EMBL" id="VCPD01000002">
    <property type="protein sequence ID" value="TMV08940.1"/>
    <property type="molecule type" value="Genomic_DNA"/>
</dbReference>
<dbReference type="CDD" id="cd17546">
    <property type="entry name" value="REC_hyHK_CKI1_RcsC-like"/>
    <property type="match status" value="1"/>
</dbReference>
<sequence>MAKTPDSSGISGNKRPSVVNWILVRGRIWVIGTVGLLSLALTLIVWQVLLREERQRAEAEFDRVASRRIEAVKRQVLQGASMIKALHGLYESSRSVERSEFDVFSKPFLNDLPNVEVALFAPSVPDNLVSFWENLGRAQLADDFNLFEIAPNGERVPQQARDLHFPVFFVASRRSLSREALGYDLASDPVFFEAIKRARDSGAAAATAQITLPGMVGEQPRIAIVAPYFGRAGQVLQREQIKGVVAITLRVDDVMSDALEYFPEDHIHIYLFDSESGEIYAGPQGEDETETAELPDATMDELTAAADLDHSSQFDILGRNWTFLAVPAKDFRPTHWISGASVTLAGGLSVTAILVAFLSSLTRQITERTRAEASLRESSALLRCNQVITRAANEAESIEDAFRVALDEVCKLMGWPVGHVYLHDEAAGELAPSDVWYLEDPKGFEAFRKVTEQARFAPGVGLPGRVFESGEPAWIPDVLSDPNFPRAKMAKEIGVKTGAGFPVKANGHVVAVLEFFSSQVEVENPKLLEVMAQIGVQLGIVVARQRAEAEVQEARARAEFTRTQLVDAIESVEEGFILYDADDRLVLFNSIFRNKFYPRDARLEPGMTFAEVLQAAYQAGLLELGDMPVEEWMERRLALHRNPGKPFALQHTTGRCIWISEHKTSDGGTVCAYTDITELQEHRNRLEELVAERTAELEQRTEELRRSHVELEKARDAALQASVAKSEFLANMSHEIRTPLNGVIGMAELLCGTDLTPQQKEYAQIIMRSGDTLLDLINDILDFSKIEAGRLELEEVPFRLRDLLGDTLQTLTMRAGEKGLELAHHIPPDVPDRVIGDPTRLRQVIVNLVGNAIKFTEEGEVVVDTRLIDRSDTEMTLEIAVRDTGIGIPEDQQQKIFEAFGQADTSTTRRYGGTGLGLAISAQLARKMGSEMKLESTPGEGSSFSFRAKLGLASESDLPRAAVPSELRGMPVLIADDNETNRRILAEVVENWGMTPTLAQDGKAALARLDEMIEKASMPRLALLDLMMPEMDGIELATEIRKRTALDAMSILVMSSAGYGGLEERQRDLRIRRMLVKPVKQSDLLNAVLDAVGAAARKVAPAASEGETAARSLRILLAEDGLVNQKVAVDLLTKRGHSVDVAENGQEAVNAAEKDGYDIVLMDMHMPVMDGVEAAKQIRAREQAEGGRRLPIVACTASVTPADRERCAAAGMDDFVGKPFRANELLRIVEQVAGDAGSLPGEPVESSAAPLHSEQAPDAAAATEAADDTGTETTENGAADPIDWQDALDRLGDEGLLREMAEMFLSELPKLVSAIETSREKGDAQELRRAAHTLKGSANVIGAVPVAEAALKLENLGRDGKLEDVPPAQQELAAELERCEAAVKKILSQTV</sequence>
<dbReference type="SUPFAM" id="SSF47384">
    <property type="entry name" value="Homodimeric domain of signal transducing histidine kinase"/>
    <property type="match status" value="1"/>
</dbReference>
<dbReference type="SUPFAM" id="SSF55781">
    <property type="entry name" value="GAF domain-like"/>
    <property type="match status" value="1"/>
</dbReference>
<dbReference type="InterPro" id="IPR029016">
    <property type="entry name" value="GAF-like_dom_sf"/>
</dbReference>
<evidence type="ECO:0000256" key="12">
    <source>
        <dbReference type="ARBA" id="ARBA00023012"/>
    </source>
</evidence>
<feature type="compositionally biased region" description="Low complexity" evidence="17">
    <location>
        <begin position="1271"/>
        <end position="1280"/>
    </location>
</feature>
<evidence type="ECO:0000256" key="17">
    <source>
        <dbReference type="SAM" id="MobiDB-lite"/>
    </source>
</evidence>
<keyword evidence="12" id="KW-0902">Two-component regulatory system</keyword>
<dbReference type="InterPro" id="IPR003018">
    <property type="entry name" value="GAF"/>
</dbReference>
<dbReference type="Gene3D" id="3.30.565.10">
    <property type="entry name" value="Histidine kinase-like ATPase, C-terminal domain"/>
    <property type="match status" value="1"/>
</dbReference>
<evidence type="ECO:0000256" key="14">
    <source>
        <dbReference type="PROSITE-ProRule" id="PRU00110"/>
    </source>
</evidence>
<dbReference type="Pfam" id="PF00512">
    <property type="entry name" value="HisKA"/>
    <property type="match status" value="1"/>
</dbReference>
<keyword evidence="5 15" id="KW-0597">Phosphoprotein</keyword>
<dbReference type="CDD" id="cd00088">
    <property type="entry name" value="HPT"/>
    <property type="match status" value="1"/>
</dbReference>
<dbReference type="SMART" id="SM00073">
    <property type="entry name" value="HPT"/>
    <property type="match status" value="1"/>
</dbReference>
<dbReference type="InterPro" id="IPR004358">
    <property type="entry name" value="Sig_transdc_His_kin-like_C"/>
</dbReference>
<evidence type="ECO:0000259" key="20">
    <source>
        <dbReference type="PROSITE" id="PS50110"/>
    </source>
</evidence>
<dbReference type="Proteomes" id="UP001193035">
    <property type="component" value="Unassembled WGS sequence"/>
</dbReference>
<evidence type="ECO:0000256" key="5">
    <source>
        <dbReference type="ARBA" id="ARBA00022553"/>
    </source>
</evidence>
<evidence type="ECO:0000259" key="19">
    <source>
        <dbReference type="PROSITE" id="PS50109"/>
    </source>
</evidence>
<dbReference type="Gene3D" id="1.20.120.160">
    <property type="entry name" value="HPT domain"/>
    <property type="match status" value="1"/>
</dbReference>
<evidence type="ECO:0000259" key="21">
    <source>
        <dbReference type="PROSITE" id="PS50839"/>
    </source>
</evidence>
<organism evidence="23 24">
    <name type="scientific">Ruegeria sediminis</name>
    <dbReference type="NCBI Taxonomy" id="2583820"/>
    <lineage>
        <taxon>Bacteria</taxon>
        <taxon>Pseudomonadati</taxon>
        <taxon>Pseudomonadota</taxon>
        <taxon>Alphaproteobacteria</taxon>
        <taxon>Rhodobacterales</taxon>
        <taxon>Roseobacteraceae</taxon>
        <taxon>Ruegeria</taxon>
    </lineage>
</organism>
<dbReference type="CDD" id="cd16922">
    <property type="entry name" value="HATPase_EvgS-ArcB-TorS-like"/>
    <property type="match status" value="1"/>
</dbReference>
<dbReference type="Gene3D" id="1.10.287.130">
    <property type="match status" value="1"/>
</dbReference>
<dbReference type="InterPro" id="IPR042240">
    <property type="entry name" value="CHASE_sf"/>
</dbReference>
<dbReference type="PANTHER" id="PTHR45339:SF1">
    <property type="entry name" value="HYBRID SIGNAL TRANSDUCTION HISTIDINE KINASE J"/>
    <property type="match status" value="1"/>
</dbReference>
<keyword evidence="11 18" id="KW-1133">Transmembrane helix</keyword>
<dbReference type="PROSITE" id="PS50894">
    <property type="entry name" value="HPT"/>
    <property type="match status" value="1"/>
</dbReference>
<evidence type="ECO:0000256" key="13">
    <source>
        <dbReference type="ARBA" id="ARBA00023136"/>
    </source>
</evidence>
<feature type="transmembrane region" description="Helical" evidence="18">
    <location>
        <begin position="28"/>
        <end position="49"/>
    </location>
</feature>
<keyword evidence="24" id="KW-1185">Reference proteome</keyword>
<dbReference type="InterPro" id="IPR006189">
    <property type="entry name" value="CHASE_dom"/>
</dbReference>
<dbReference type="PROSITE" id="PS50110">
    <property type="entry name" value="RESPONSE_REGULATORY"/>
    <property type="match status" value="2"/>
</dbReference>
<dbReference type="InterPro" id="IPR003594">
    <property type="entry name" value="HATPase_dom"/>
</dbReference>
<keyword evidence="9" id="KW-0418">Kinase</keyword>
<dbReference type="SUPFAM" id="SSF55874">
    <property type="entry name" value="ATPase domain of HSP90 chaperone/DNA topoisomerase II/histidine kinase"/>
    <property type="match status" value="1"/>
</dbReference>
<accession>A0ABY2X166</accession>
<dbReference type="InterPro" id="IPR005467">
    <property type="entry name" value="His_kinase_dom"/>
</dbReference>
<feature type="domain" description="HPt" evidence="22">
    <location>
        <begin position="1293"/>
        <end position="1390"/>
    </location>
</feature>
<feature type="domain" description="Response regulatory" evidence="20">
    <location>
        <begin position="1114"/>
        <end position="1233"/>
    </location>
</feature>
<evidence type="ECO:0000256" key="1">
    <source>
        <dbReference type="ARBA" id="ARBA00000085"/>
    </source>
</evidence>
<evidence type="ECO:0000256" key="9">
    <source>
        <dbReference type="ARBA" id="ARBA00022777"/>
    </source>
</evidence>
<evidence type="ECO:0000313" key="23">
    <source>
        <dbReference type="EMBL" id="TMV08940.1"/>
    </source>
</evidence>
<dbReference type="SUPFAM" id="SSF47226">
    <property type="entry name" value="Histidine-containing phosphotransfer domain, HPT domain"/>
    <property type="match status" value="1"/>
</dbReference>
<dbReference type="InterPro" id="IPR001789">
    <property type="entry name" value="Sig_transdc_resp-reg_receiver"/>
</dbReference>
<feature type="domain" description="CHASE" evidence="21">
    <location>
        <begin position="92"/>
        <end position="273"/>
    </location>
</feature>
<dbReference type="Gene3D" id="3.40.50.2300">
    <property type="match status" value="2"/>
</dbReference>
<evidence type="ECO:0000256" key="8">
    <source>
        <dbReference type="ARBA" id="ARBA00022741"/>
    </source>
</evidence>
<comment type="subcellular location">
    <subcellularLocation>
        <location evidence="2">Cell membrane</location>
        <topology evidence="2">Multi-pass membrane protein</topology>
    </subcellularLocation>
</comment>
<dbReference type="SMART" id="SM00388">
    <property type="entry name" value="HisKA"/>
    <property type="match status" value="1"/>
</dbReference>
<dbReference type="PROSITE" id="PS50839">
    <property type="entry name" value="CHASE"/>
    <property type="match status" value="1"/>
</dbReference>
<evidence type="ECO:0000256" key="10">
    <source>
        <dbReference type="ARBA" id="ARBA00022840"/>
    </source>
</evidence>
<dbReference type="Gene3D" id="3.30.450.350">
    <property type="entry name" value="CHASE domain"/>
    <property type="match status" value="1"/>
</dbReference>
<dbReference type="InterPro" id="IPR008207">
    <property type="entry name" value="Sig_transdc_His_kin_Hpt_dom"/>
</dbReference>
<evidence type="ECO:0000256" key="11">
    <source>
        <dbReference type="ARBA" id="ARBA00022989"/>
    </source>
</evidence>
<feature type="transmembrane region" description="Helical" evidence="18">
    <location>
        <begin position="336"/>
        <end position="358"/>
    </location>
</feature>
<dbReference type="SUPFAM" id="SSF52172">
    <property type="entry name" value="CheY-like"/>
    <property type="match status" value="2"/>
</dbReference>
<evidence type="ECO:0000256" key="7">
    <source>
        <dbReference type="ARBA" id="ARBA00022692"/>
    </source>
</evidence>
<feature type="coiled-coil region" evidence="16">
    <location>
        <begin position="676"/>
        <end position="717"/>
    </location>
</feature>
<dbReference type="Gene3D" id="3.30.450.40">
    <property type="match status" value="1"/>
</dbReference>
<evidence type="ECO:0000256" key="2">
    <source>
        <dbReference type="ARBA" id="ARBA00004651"/>
    </source>
</evidence>
<feature type="domain" description="Response regulatory" evidence="20">
    <location>
        <begin position="971"/>
        <end position="1092"/>
    </location>
</feature>